<dbReference type="Proteomes" id="UP001178288">
    <property type="component" value="Chromosome"/>
</dbReference>
<dbReference type="AlphaFoldDB" id="A0AA95MV11"/>
<organism evidence="1 2">
    <name type="scientific">Neobacillus novalis</name>
    <dbReference type="NCBI Taxonomy" id="220687"/>
    <lineage>
        <taxon>Bacteria</taxon>
        <taxon>Bacillati</taxon>
        <taxon>Bacillota</taxon>
        <taxon>Bacilli</taxon>
        <taxon>Bacillales</taxon>
        <taxon>Bacillaceae</taxon>
        <taxon>Neobacillus</taxon>
    </lineage>
</organism>
<dbReference type="KEGG" id="nnv:QNH39_10355"/>
<evidence type="ECO:0000313" key="2">
    <source>
        <dbReference type="Proteomes" id="UP001178288"/>
    </source>
</evidence>
<protein>
    <submittedName>
        <fullName evidence="1">Uncharacterized protein</fullName>
    </submittedName>
</protein>
<accession>A0AA95MV11</accession>
<name>A0AA95MV11_9BACI</name>
<dbReference type="EMBL" id="CP126114">
    <property type="protein sequence ID" value="WHY88208.1"/>
    <property type="molecule type" value="Genomic_DNA"/>
</dbReference>
<dbReference type="RefSeq" id="WP_066085627.1">
    <property type="nucleotide sequence ID" value="NZ_CP126114.1"/>
</dbReference>
<proteinExistence type="predicted"/>
<sequence length="508" mass="57989">MQVHAAIEYTTLTCQKRQESGGDEPYLWTFFFQLDGSTIKQTTPNAYRFTGNVKVATGSGSHRNIGREVSPGVYRIPPSVGRHECTLRSIPVEILGFKVNIPGILVSLVILMEEDAISDSAIEAGHTALQHFLESRFNEFINNITEEQVNTARLEVSELRPELSGDLLALAKEGFIQMFIKFADSIKNAASEFTRKYIIEASGIFDIIPTAIDPDDQIADVRFVFNEQQINGESGSLLLTPLISTEDGKVTASYYLIGQVTSRLQRVGNDIIHSTSRLDRVKFDSSEFIVNQPEIPCMDQGTIIKWSLYKSSFKDEIHFTYPFVNVEWAINDIRLYSTEGTIEFDTSCSFDEFDMPQNFVKTRTENRRVKIRYVIIDGGAKGKFLHLYNNPEDGNFDYIVTWKAVSKLGQDLLHGMEYISNYAYELEIDPIFLKKYFQCLLRQSGVDIYRNVRSKKFNIKDLMDPQPKFRQYEDIMKIMDQIHTGGLLSNDELFTIKQFIANKFNIKA</sequence>
<keyword evidence="2" id="KW-1185">Reference proteome</keyword>
<reference evidence="1" key="1">
    <citation type="submission" date="2023-05" db="EMBL/GenBank/DDBJ databases">
        <title>Comparative genomics of Bacillaceae isolates and their secondary metabolite potential.</title>
        <authorList>
            <person name="Song L."/>
            <person name="Nielsen L.J."/>
            <person name="Mohite O."/>
            <person name="Xu X."/>
            <person name="Weber T."/>
            <person name="Kovacs A.T."/>
        </authorList>
    </citation>
    <scope>NUCLEOTIDE SEQUENCE</scope>
    <source>
        <strain evidence="1">XLM17</strain>
    </source>
</reference>
<gene>
    <name evidence="1" type="ORF">QNH39_10355</name>
</gene>
<evidence type="ECO:0000313" key="1">
    <source>
        <dbReference type="EMBL" id="WHY88208.1"/>
    </source>
</evidence>